<dbReference type="SUPFAM" id="SSF48452">
    <property type="entry name" value="TPR-like"/>
    <property type="match status" value="1"/>
</dbReference>
<evidence type="ECO:0000256" key="1">
    <source>
        <dbReference type="ARBA" id="ARBA00022737"/>
    </source>
</evidence>
<dbReference type="InterPro" id="IPR019734">
    <property type="entry name" value="TPR_rpt"/>
</dbReference>
<dbReference type="EMBL" id="JBHSNM010000001">
    <property type="protein sequence ID" value="MFC5568886.1"/>
    <property type="molecule type" value="Genomic_DNA"/>
</dbReference>
<proteinExistence type="predicted"/>
<dbReference type="PANTHER" id="PTHR44858">
    <property type="entry name" value="TETRATRICOPEPTIDE REPEAT PROTEIN 6"/>
    <property type="match status" value="1"/>
</dbReference>
<comment type="caution">
    <text evidence="3">The sequence shown here is derived from an EMBL/GenBank/DDBJ whole genome shotgun (WGS) entry which is preliminary data.</text>
</comment>
<dbReference type="InterPro" id="IPR050498">
    <property type="entry name" value="Ycf3"/>
</dbReference>
<reference evidence="4" key="1">
    <citation type="journal article" date="2019" name="Int. J. Syst. Evol. Microbiol.">
        <title>The Global Catalogue of Microorganisms (GCM) 10K type strain sequencing project: providing services to taxonomists for standard genome sequencing and annotation.</title>
        <authorList>
            <consortium name="The Broad Institute Genomics Platform"/>
            <consortium name="The Broad Institute Genome Sequencing Center for Infectious Disease"/>
            <person name="Wu L."/>
            <person name="Ma J."/>
        </authorList>
    </citation>
    <scope>NUCLEOTIDE SEQUENCE [LARGE SCALE GENOMIC DNA]</scope>
    <source>
        <strain evidence="4">KACC 11407</strain>
    </source>
</reference>
<evidence type="ECO:0000256" key="2">
    <source>
        <dbReference type="ARBA" id="ARBA00022803"/>
    </source>
</evidence>
<dbReference type="Gene3D" id="1.25.40.10">
    <property type="entry name" value="Tetratricopeptide repeat domain"/>
    <property type="match status" value="1"/>
</dbReference>
<accession>A0ABW0SJQ4</accession>
<name>A0ABW0SJQ4_9GAMM</name>
<protein>
    <submittedName>
        <fullName evidence="3">Type IV pilus biogenesis/stability protein PilW</fullName>
    </submittedName>
</protein>
<gene>
    <name evidence="3" type="ORF">ACFPN1_02255</name>
</gene>
<keyword evidence="1" id="KW-0677">Repeat</keyword>
<dbReference type="PANTHER" id="PTHR44858:SF1">
    <property type="entry name" value="UDP-N-ACETYLGLUCOSAMINE--PEPTIDE N-ACETYLGLUCOSAMINYLTRANSFERASE SPINDLY-RELATED"/>
    <property type="match status" value="1"/>
</dbReference>
<dbReference type="InterPro" id="IPR011990">
    <property type="entry name" value="TPR-like_helical_dom_sf"/>
</dbReference>
<keyword evidence="2" id="KW-0802">TPR repeat</keyword>
<dbReference type="PROSITE" id="PS51257">
    <property type="entry name" value="PROKAR_LIPOPROTEIN"/>
    <property type="match status" value="1"/>
</dbReference>
<sequence>MRLRDALASAVALAALAGGGCGGGGSYVRTSLGKEHHIEPAVNRISEPRGRSERDADAQLGLAEIPRYLRAGDFSAVRRVATQVLKHEPRSVEAHTYLAVGMDKTGDAAGAGAHYLRAAELAPNNGGVLGNYGIWLCEQGRLEESLTWIDRALALPDNGDWALLLANSGVCAGKAGLSQRAERDLRRALELDPKNPMALEAMAEWQLAAGNAFEARAFSERRLAAAPADAKALLLASQIEQELGDSPAAARYVSRLKAEFPDAAEARNSTMGDGGRR</sequence>
<dbReference type="Proteomes" id="UP001596036">
    <property type="component" value="Unassembled WGS sequence"/>
</dbReference>
<evidence type="ECO:0000313" key="3">
    <source>
        <dbReference type="EMBL" id="MFC5568886.1"/>
    </source>
</evidence>
<evidence type="ECO:0000313" key="4">
    <source>
        <dbReference type="Proteomes" id="UP001596036"/>
    </source>
</evidence>
<organism evidence="3 4">
    <name type="scientific">Lysobacter yangpyeongensis</name>
    <dbReference type="NCBI Taxonomy" id="346182"/>
    <lineage>
        <taxon>Bacteria</taxon>
        <taxon>Pseudomonadati</taxon>
        <taxon>Pseudomonadota</taxon>
        <taxon>Gammaproteobacteria</taxon>
        <taxon>Lysobacterales</taxon>
        <taxon>Lysobacteraceae</taxon>
        <taxon>Lysobacter</taxon>
    </lineage>
</organism>
<keyword evidence="4" id="KW-1185">Reference proteome</keyword>
<dbReference type="SMART" id="SM00028">
    <property type="entry name" value="TPR"/>
    <property type="match status" value="2"/>
</dbReference>